<keyword evidence="1" id="KW-0812">Transmembrane</keyword>
<protein>
    <submittedName>
        <fullName evidence="2">Type IV pilin protein</fullName>
    </submittedName>
</protein>
<evidence type="ECO:0000313" key="2">
    <source>
        <dbReference type="EMBL" id="MDT0617308.1"/>
    </source>
</evidence>
<feature type="transmembrane region" description="Helical" evidence="1">
    <location>
        <begin position="12"/>
        <end position="34"/>
    </location>
</feature>
<dbReference type="Gene3D" id="3.30.700.10">
    <property type="entry name" value="Glycoprotein, Type 4 Pilin"/>
    <property type="match status" value="1"/>
</dbReference>
<name>A0ABU3B7M9_9GAMM</name>
<comment type="caution">
    <text evidence="2">The sequence shown here is derived from an EMBL/GenBank/DDBJ whole genome shotgun (WGS) entry which is preliminary data.</text>
</comment>
<evidence type="ECO:0000256" key="1">
    <source>
        <dbReference type="SAM" id="Phobius"/>
    </source>
</evidence>
<keyword evidence="3" id="KW-1185">Reference proteome</keyword>
<accession>A0ABU3B7M9</accession>
<reference evidence="2 3" key="1">
    <citation type="submission" date="2023-09" db="EMBL/GenBank/DDBJ databases">
        <authorList>
            <person name="Rey-Velasco X."/>
        </authorList>
    </citation>
    <scope>NUCLEOTIDE SEQUENCE [LARGE SCALE GENOMIC DNA]</scope>
    <source>
        <strain evidence="2 3">P385</strain>
    </source>
</reference>
<dbReference type="EMBL" id="JAVRHY010000002">
    <property type="protein sequence ID" value="MDT0617308.1"/>
    <property type="molecule type" value="Genomic_DNA"/>
</dbReference>
<dbReference type="InterPro" id="IPR012902">
    <property type="entry name" value="N_methyl_site"/>
</dbReference>
<keyword evidence="1" id="KW-1133">Transmembrane helix</keyword>
<gene>
    <name evidence="2" type="ORF">RM531_02360</name>
</gene>
<dbReference type="Pfam" id="PF16732">
    <property type="entry name" value="ComP_DUS"/>
    <property type="match status" value="1"/>
</dbReference>
<organism evidence="2 3">
    <name type="scientific">Spectribacter acetivorans</name>
    <dbReference type="NCBI Taxonomy" id="3075603"/>
    <lineage>
        <taxon>Bacteria</taxon>
        <taxon>Pseudomonadati</taxon>
        <taxon>Pseudomonadota</taxon>
        <taxon>Gammaproteobacteria</taxon>
        <taxon>Salinisphaerales</taxon>
        <taxon>Salinisphaeraceae</taxon>
        <taxon>Spectribacter</taxon>
    </lineage>
</organism>
<dbReference type="Pfam" id="PF07963">
    <property type="entry name" value="N_methyl"/>
    <property type="match status" value="1"/>
</dbReference>
<dbReference type="SUPFAM" id="SSF54523">
    <property type="entry name" value="Pili subunits"/>
    <property type="match status" value="1"/>
</dbReference>
<evidence type="ECO:0000313" key="3">
    <source>
        <dbReference type="Proteomes" id="UP001259982"/>
    </source>
</evidence>
<keyword evidence="1" id="KW-0472">Membrane</keyword>
<dbReference type="PROSITE" id="PS00409">
    <property type="entry name" value="PROKAR_NTER_METHYL"/>
    <property type="match status" value="1"/>
</dbReference>
<dbReference type="InterPro" id="IPR031982">
    <property type="entry name" value="PilE-like"/>
</dbReference>
<sequence length="153" mass="16688">MTSRVRDSAGFSLIELVIAVAIVGILAAIAYPSYVNQVRESRRTDAQRLLLEAANRQERVYTTSSPNSYADNMGSGGLNYPNDQLETEGGWYQIVANGTDTNADGINEGFTLEATALEDQRKDDCVVLRLDHLGQRTASNAVQDGKDVSAECW</sequence>
<dbReference type="InterPro" id="IPR045584">
    <property type="entry name" value="Pilin-like"/>
</dbReference>
<dbReference type="NCBIfam" id="TIGR02532">
    <property type="entry name" value="IV_pilin_GFxxxE"/>
    <property type="match status" value="1"/>
</dbReference>
<dbReference type="Proteomes" id="UP001259982">
    <property type="component" value="Unassembled WGS sequence"/>
</dbReference>
<proteinExistence type="predicted"/>
<dbReference type="RefSeq" id="WP_311656999.1">
    <property type="nucleotide sequence ID" value="NZ_JAVRHY010000002.1"/>
</dbReference>